<dbReference type="SUPFAM" id="SSF56954">
    <property type="entry name" value="Outer membrane efflux proteins (OEP)"/>
    <property type="match status" value="1"/>
</dbReference>
<dbReference type="PANTHER" id="PTHR30203:SF24">
    <property type="entry name" value="BLR4935 PROTEIN"/>
    <property type="match status" value="1"/>
</dbReference>
<dbReference type="KEGG" id="cpip:CJF12_04145"/>
<accession>A0A086ALD3</accession>
<keyword evidence="3" id="KW-1185">Reference proteome</keyword>
<dbReference type="eggNOG" id="COG1538">
    <property type="taxonomic scope" value="Bacteria"/>
</dbReference>
<dbReference type="STRING" id="558152.IQ37_17085"/>
<organism evidence="2 3">
    <name type="scientific">Chryseobacterium piperi</name>
    <dbReference type="NCBI Taxonomy" id="558152"/>
    <lineage>
        <taxon>Bacteria</taxon>
        <taxon>Pseudomonadati</taxon>
        <taxon>Bacteroidota</taxon>
        <taxon>Flavobacteriia</taxon>
        <taxon>Flavobacteriales</taxon>
        <taxon>Weeksellaceae</taxon>
        <taxon>Chryseobacterium group</taxon>
        <taxon>Chryseobacterium</taxon>
    </lineage>
</organism>
<dbReference type="InterPro" id="IPR010131">
    <property type="entry name" value="MdtP/NodT-like"/>
</dbReference>
<dbReference type="Proteomes" id="UP000028709">
    <property type="component" value="Unassembled WGS sequence"/>
</dbReference>
<protein>
    <submittedName>
        <fullName evidence="2">Transporter</fullName>
    </submittedName>
</protein>
<dbReference type="Gene3D" id="1.20.1600.10">
    <property type="entry name" value="Outer membrane efflux proteins (OEP)"/>
    <property type="match status" value="1"/>
</dbReference>
<dbReference type="GO" id="GO:0015562">
    <property type="term" value="F:efflux transmembrane transporter activity"/>
    <property type="evidence" value="ECO:0007669"/>
    <property type="project" value="InterPro"/>
</dbReference>
<evidence type="ECO:0000313" key="3">
    <source>
        <dbReference type="Proteomes" id="UP000028709"/>
    </source>
</evidence>
<comment type="caution">
    <text evidence="2">The sequence shown here is derived from an EMBL/GenBank/DDBJ whole genome shotgun (WGS) entry which is preliminary data.</text>
</comment>
<dbReference type="OrthoDB" id="9791261at2"/>
<dbReference type="PANTHER" id="PTHR30203">
    <property type="entry name" value="OUTER MEMBRANE CATION EFFLUX PROTEIN"/>
    <property type="match status" value="1"/>
</dbReference>
<reference evidence="2 3" key="1">
    <citation type="submission" date="2014-07" db="EMBL/GenBank/DDBJ databases">
        <title>Genome of Chryseobacterium piperi CTM.</title>
        <authorList>
            <person name="Pipes S.E."/>
            <person name="Stropko S.J."/>
            <person name="Newman J.D."/>
        </authorList>
    </citation>
    <scope>NUCLEOTIDE SEQUENCE [LARGE SCALE GENOMIC DNA]</scope>
    <source>
        <strain evidence="2 3">CTM</strain>
    </source>
</reference>
<evidence type="ECO:0000256" key="1">
    <source>
        <dbReference type="ARBA" id="ARBA00007613"/>
    </source>
</evidence>
<proteinExistence type="inferred from homology"/>
<evidence type="ECO:0000313" key="2">
    <source>
        <dbReference type="EMBL" id="KFF17497.1"/>
    </source>
</evidence>
<gene>
    <name evidence="2" type="ORF">IQ37_17085</name>
</gene>
<dbReference type="EMBL" id="JPRJ01000045">
    <property type="protein sequence ID" value="KFF17497.1"/>
    <property type="molecule type" value="Genomic_DNA"/>
</dbReference>
<comment type="similarity">
    <text evidence="1">Belongs to the outer membrane factor (OMF) (TC 1.B.17) family.</text>
</comment>
<dbReference type="AlphaFoldDB" id="A0A086ALD3"/>
<dbReference type="Pfam" id="PF02321">
    <property type="entry name" value="OEP"/>
    <property type="match status" value="1"/>
</dbReference>
<sequence length="432" mass="48363">MITIKKYIQVLLGMIILNISFTVKAQKVDTAFAKKPIDYHTYINLVGKNNLAYSAEKFNINIADAAIQTARIFPDPQLGFGWFDNGQRRMKLGYGFNSEVTWTLEMGGKRKARIEVARNEAQLSRLLLDNYFRNLRADATLAYLQAIQNKIVLEVESSSYLQMKKLAESDSIRFKLGVITQVDARQSKLEAGTMLNDVYSAEAEWKASLANLSLLSGKAKSDSLLYPRGDLSGFERQFSLQDLVIEAQNNRADLKAALQSKNVSQSLLKQAKADRAIDLGLSFGVNNASYVRNTIAPTPAMTTVNAGVSIPLKFSNNRSGELRAAQYGTLQAETTYRQTELQIQTEVTQAYFTYTAAQKQVNQFKSGLLTEAKAILEGKMYSYKRGQSSLLEVLNAQRTYNDVQHSYYATLYNYAVALVELERAAGIWDINF</sequence>
<name>A0A086ALD3_9FLAO</name>
<dbReference type="InterPro" id="IPR003423">
    <property type="entry name" value="OMP_efflux"/>
</dbReference>
<dbReference type="RefSeq" id="WP_034687208.1">
    <property type="nucleotide sequence ID" value="NZ_CP023049.2"/>
</dbReference>